<reference evidence="3 4" key="1">
    <citation type="submission" date="2019-01" db="EMBL/GenBank/DDBJ databases">
        <title>Genome sequencing of the rare red list fungi Fomitopsis rosea.</title>
        <authorList>
            <person name="Buettner E."/>
            <person name="Kellner H."/>
        </authorList>
    </citation>
    <scope>NUCLEOTIDE SEQUENCE [LARGE SCALE GENOMIC DNA]</scope>
    <source>
        <strain evidence="3 4">DSM 105464</strain>
    </source>
</reference>
<evidence type="ECO:0000313" key="3">
    <source>
        <dbReference type="EMBL" id="TFY56448.1"/>
    </source>
</evidence>
<dbReference type="InterPro" id="IPR016039">
    <property type="entry name" value="Thiolase-like"/>
</dbReference>
<keyword evidence="1" id="KW-0808">Transferase</keyword>
<dbReference type="PANTHER" id="PTHR43323:SF2">
    <property type="entry name" value="HYDROXYMETHYLGLUTARYL-COA SYNTHASE"/>
    <property type="match status" value="1"/>
</dbReference>
<dbReference type="PANTHER" id="PTHR43323">
    <property type="entry name" value="3-HYDROXY-3-METHYLGLUTARYL COENZYME A SYNTHASE"/>
    <property type="match status" value="1"/>
</dbReference>
<dbReference type="InterPro" id="IPR013528">
    <property type="entry name" value="HMG_CoA_synth_N"/>
</dbReference>
<dbReference type="CDD" id="cd00827">
    <property type="entry name" value="init_cond_enzymes"/>
    <property type="match status" value="1"/>
</dbReference>
<dbReference type="AlphaFoldDB" id="A0A4Y9Y3E4"/>
<gene>
    <name evidence="3" type="ORF">EVJ58_g7638</name>
</gene>
<dbReference type="GO" id="GO:0006084">
    <property type="term" value="P:acetyl-CoA metabolic process"/>
    <property type="evidence" value="ECO:0007669"/>
    <property type="project" value="TreeGrafter"/>
</dbReference>
<dbReference type="STRING" id="34475.A0A4Y9Y3E4"/>
<dbReference type="Gene3D" id="3.40.47.10">
    <property type="match status" value="1"/>
</dbReference>
<comment type="caution">
    <text evidence="3">The sequence shown here is derived from an EMBL/GenBank/DDBJ whole genome shotgun (WGS) entry which is preliminary data.</text>
</comment>
<dbReference type="GO" id="GO:0004421">
    <property type="term" value="F:hydroxymethylglutaryl-CoA synthase activity"/>
    <property type="evidence" value="ECO:0007669"/>
    <property type="project" value="TreeGrafter"/>
</dbReference>
<evidence type="ECO:0000256" key="1">
    <source>
        <dbReference type="ARBA" id="ARBA00022679"/>
    </source>
</evidence>
<dbReference type="GO" id="GO:0006696">
    <property type="term" value="P:ergosterol biosynthetic process"/>
    <property type="evidence" value="ECO:0007669"/>
    <property type="project" value="TreeGrafter"/>
</dbReference>
<proteinExistence type="predicted"/>
<dbReference type="SUPFAM" id="SSF53901">
    <property type="entry name" value="Thiolase-like"/>
    <property type="match status" value="1"/>
</dbReference>
<evidence type="ECO:0000259" key="2">
    <source>
        <dbReference type="Pfam" id="PF01154"/>
    </source>
</evidence>
<dbReference type="GO" id="GO:0010142">
    <property type="term" value="P:farnesyl diphosphate biosynthetic process, mevalonate pathway"/>
    <property type="evidence" value="ECO:0007669"/>
    <property type="project" value="TreeGrafter"/>
</dbReference>
<dbReference type="EMBL" id="SEKV01000503">
    <property type="protein sequence ID" value="TFY56448.1"/>
    <property type="molecule type" value="Genomic_DNA"/>
</dbReference>
<feature type="domain" description="Hydroxymethylglutaryl-coenzyme A synthase N-terminal" evidence="2">
    <location>
        <begin position="20"/>
        <end position="164"/>
    </location>
</feature>
<protein>
    <recommendedName>
        <fullName evidence="2">Hydroxymethylglutaryl-coenzyme A synthase N-terminal domain-containing protein</fullName>
    </recommendedName>
</protein>
<organism evidence="3 4">
    <name type="scientific">Rhodofomes roseus</name>
    <dbReference type="NCBI Taxonomy" id="34475"/>
    <lineage>
        <taxon>Eukaryota</taxon>
        <taxon>Fungi</taxon>
        <taxon>Dikarya</taxon>
        <taxon>Basidiomycota</taxon>
        <taxon>Agaricomycotina</taxon>
        <taxon>Agaricomycetes</taxon>
        <taxon>Polyporales</taxon>
        <taxon>Rhodofomes</taxon>
    </lineage>
</organism>
<accession>A0A4Y9Y3E4</accession>
<sequence>MTIPLNGSARAQQDVEAPTRPKDVGLLAMEMYFPQRCISEEELEEFDGVSKGKYTIGLGQKFMACCDDREDINSFALTAVVNLLEKYNIDPVSIGRIDVGTETIIDKSKATKTVLMDLFAEAGNTDVEGVDSKNACYGSTAALFNAINWVESSSWDGRNAIVVGAISPSMPRAAAGQLAVRVHLPC</sequence>
<name>A0A4Y9Y3E4_9APHY</name>
<dbReference type="Proteomes" id="UP000298390">
    <property type="component" value="Unassembled WGS sequence"/>
</dbReference>
<evidence type="ECO:0000313" key="4">
    <source>
        <dbReference type="Proteomes" id="UP000298390"/>
    </source>
</evidence>
<dbReference type="Pfam" id="PF01154">
    <property type="entry name" value="HMG_CoA_synt_N"/>
    <property type="match status" value="1"/>
</dbReference>